<dbReference type="GO" id="GO:0046872">
    <property type="term" value="F:metal ion binding"/>
    <property type="evidence" value="ECO:0007669"/>
    <property type="project" value="UniProtKB-KW"/>
</dbReference>
<keyword evidence="4" id="KW-0479">Metal-binding</keyword>
<keyword evidence="5" id="KW-0460">Magnesium</keyword>
<evidence type="ECO:0000256" key="5">
    <source>
        <dbReference type="ARBA" id="ARBA00022842"/>
    </source>
</evidence>
<accession>A0A2M9BZH8</accession>
<dbReference type="PROSITE" id="PS00444">
    <property type="entry name" value="POLYPRENYL_SYNTHASE_2"/>
    <property type="match status" value="1"/>
</dbReference>
<dbReference type="Proteomes" id="UP000230161">
    <property type="component" value="Unassembled WGS sequence"/>
</dbReference>
<comment type="cofactor">
    <cofactor evidence="1">
        <name>Mg(2+)</name>
        <dbReference type="ChEBI" id="CHEBI:18420"/>
    </cofactor>
</comment>
<evidence type="ECO:0000313" key="7">
    <source>
        <dbReference type="EMBL" id="PJJ63482.1"/>
    </source>
</evidence>
<comment type="similarity">
    <text evidence="2 6">Belongs to the FPP/GGPP synthase family.</text>
</comment>
<dbReference type="GO" id="GO:0004659">
    <property type="term" value="F:prenyltransferase activity"/>
    <property type="evidence" value="ECO:0007669"/>
    <property type="project" value="InterPro"/>
</dbReference>
<dbReference type="SUPFAM" id="SSF48576">
    <property type="entry name" value="Terpenoid synthases"/>
    <property type="match status" value="1"/>
</dbReference>
<dbReference type="InterPro" id="IPR008949">
    <property type="entry name" value="Isoprenoid_synthase_dom_sf"/>
</dbReference>
<dbReference type="CDD" id="cd00685">
    <property type="entry name" value="Trans_IPPS_HT"/>
    <property type="match status" value="1"/>
</dbReference>
<dbReference type="Pfam" id="PF00348">
    <property type="entry name" value="polyprenyl_synt"/>
    <property type="match status" value="1"/>
</dbReference>
<dbReference type="PANTHER" id="PTHR12001">
    <property type="entry name" value="GERANYLGERANYL PYROPHOSPHATE SYNTHASE"/>
    <property type="match status" value="1"/>
</dbReference>
<dbReference type="Gene3D" id="1.10.600.10">
    <property type="entry name" value="Farnesyl Diphosphate Synthase"/>
    <property type="match status" value="1"/>
</dbReference>
<dbReference type="OrthoDB" id="4497239at2"/>
<evidence type="ECO:0000256" key="1">
    <source>
        <dbReference type="ARBA" id="ARBA00001946"/>
    </source>
</evidence>
<evidence type="ECO:0000256" key="2">
    <source>
        <dbReference type="ARBA" id="ARBA00006706"/>
    </source>
</evidence>
<reference evidence="7 8" key="1">
    <citation type="submission" date="2017-11" db="EMBL/GenBank/DDBJ databases">
        <title>Genomic Encyclopedia of Archaeal and Bacterial Type Strains, Phase II (KMG-II): From Individual Species to Whole Genera.</title>
        <authorList>
            <person name="Goeker M."/>
        </authorList>
    </citation>
    <scope>NUCLEOTIDE SEQUENCE [LARGE SCALE GENOMIC DNA]</scope>
    <source>
        <strain evidence="7 8">DSM 25625</strain>
    </source>
</reference>
<dbReference type="RefSeq" id="WP_100343974.1">
    <property type="nucleotide sequence ID" value="NZ_PGFB01000002.1"/>
</dbReference>
<dbReference type="EMBL" id="PGFB01000002">
    <property type="protein sequence ID" value="PJJ63482.1"/>
    <property type="molecule type" value="Genomic_DNA"/>
</dbReference>
<name>A0A2M9BZH8_9MICO</name>
<dbReference type="GO" id="GO:0008299">
    <property type="term" value="P:isoprenoid biosynthetic process"/>
    <property type="evidence" value="ECO:0007669"/>
    <property type="project" value="InterPro"/>
</dbReference>
<organism evidence="7 8">
    <name type="scientific">Compostimonas suwonensis</name>
    <dbReference type="NCBI Taxonomy" id="1048394"/>
    <lineage>
        <taxon>Bacteria</taxon>
        <taxon>Bacillati</taxon>
        <taxon>Actinomycetota</taxon>
        <taxon>Actinomycetes</taxon>
        <taxon>Micrococcales</taxon>
        <taxon>Microbacteriaceae</taxon>
        <taxon>Compostimonas</taxon>
    </lineage>
</organism>
<comment type="caution">
    <text evidence="7">The sequence shown here is derived from an EMBL/GenBank/DDBJ whole genome shotgun (WGS) entry which is preliminary data.</text>
</comment>
<evidence type="ECO:0000256" key="3">
    <source>
        <dbReference type="ARBA" id="ARBA00022679"/>
    </source>
</evidence>
<keyword evidence="8" id="KW-1185">Reference proteome</keyword>
<evidence type="ECO:0000313" key="8">
    <source>
        <dbReference type="Proteomes" id="UP000230161"/>
    </source>
</evidence>
<dbReference type="PROSITE" id="PS00723">
    <property type="entry name" value="POLYPRENYL_SYNTHASE_1"/>
    <property type="match status" value="1"/>
</dbReference>
<dbReference type="InterPro" id="IPR033749">
    <property type="entry name" value="Polyprenyl_synt_CS"/>
</dbReference>
<protein>
    <submittedName>
        <fullName evidence="7">Geranylgeranyl diphosphate synthase type II</fullName>
    </submittedName>
</protein>
<sequence length="347" mass="36894">MIDTAVLSVEIELQRYFAAARLRATDYGPHYVALWDALEHMSSGGKRVRPALVLASHEGFGGLQQDAATSVAVSFELLHTAFLIHDDLIDSDLTRRGGPNVAGVFRDRAERSGGSERQAESWATTAAVLAGDLALSEAHQLIARLPVEAGVRGALLDLLGRSVFVSAAGELDDVTNTVGGEPMGLPGVLSTLERKTAVYSFEAPLQAGALLAGAGADAIDALGRYARRVGVAFQLVDDLLGVFGDPRVTGKDVLSDLREGKRTTLLAYAQDTGVWPQLAPLVGTGELDEHDVHRARVLLLSCGAAAATEDLARDYAEQAMRELTPAVPEQLRGHLCDLAESAVRRVR</sequence>
<gene>
    <name evidence="7" type="ORF">CLV54_1150</name>
</gene>
<keyword evidence="3 6" id="KW-0808">Transferase</keyword>
<evidence type="ECO:0000256" key="4">
    <source>
        <dbReference type="ARBA" id="ARBA00022723"/>
    </source>
</evidence>
<evidence type="ECO:0000256" key="6">
    <source>
        <dbReference type="RuleBase" id="RU004466"/>
    </source>
</evidence>
<dbReference type="InterPro" id="IPR000092">
    <property type="entry name" value="Polyprenyl_synt"/>
</dbReference>
<dbReference type="SFLD" id="SFLDS00005">
    <property type="entry name" value="Isoprenoid_Synthase_Type_I"/>
    <property type="match status" value="1"/>
</dbReference>
<proteinExistence type="inferred from homology"/>
<dbReference type="AlphaFoldDB" id="A0A2M9BZH8"/>
<dbReference type="PANTHER" id="PTHR12001:SF85">
    <property type="entry name" value="SHORT CHAIN ISOPRENYL DIPHOSPHATE SYNTHASE"/>
    <property type="match status" value="1"/>
</dbReference>